<keyword evidence="2" id="KW-0472">Membrane</keyword>
<feature type="transmembrane region" description="Helical" evidence="2">
    <location>
        <begin position="286"/>
        <end position="307"/>
    </location>
</feature>
<feature type="transmembrane region" description="Helical" evidence="2">
    <location>
        <begin position="20"/>
        <end position="37"/>
    </location>
</feature>
<reference evidence="3 4" key="1">
    <citation type="submission" date="2024-11" db="EMBL/GenBank/DDBJ databases">
        <authorList>
            <person name="Heng Y.C."/>
            <person name="Lim A.C.H."/>
            <person name="Lee J.K.Y."/>
            <person name="Kittelmann S."/>
        </authorList>
    </citation>
    <scope>NUCLEOTIDE SEQUENCE [LARGE SCALE GENOMIC DNA]</scope>
    <source>
        <strain evidence="3 4">WILCCON 0185</strain>
    </source>
</reference>
<gene>
    <name evidence="3" type="ORF">ACJDUG_16795</name>
</gene>
<comment type="caution">
    <text evidence="3">The sequence shown here is derived from an EMBL/GenBank/DDBJ whole genome shotgun (WGS) entry which is preliminary data.</text>
</comment>
<dbReference type="Proteomes" id="UP001623591">
    <property type="component" value="Unassembled WGS sequence"/>
</dbReference>
<keyword evidence="4" id="KW-1185">Reference proteome</keyword>
<feature type="transmembrane region" description="Helical" evidence="2">
    <location>
        <begin position="157"/>
        <end position="179"/>
    </location>
</feature>
<dbReference type="Pfam" id="PF12679">
    <property type="entry name" value="ABC2_membrane_2"/>
    <property type="match status" value="1"/>
</dbReference>
<feature type="transmembrane region" description="Helical" evidence="2">
    <location>
        <begin position="364"/>
        <end position="384"/>
    </location>
</feature>
<evidence type="ECO:0000313" key="3">
    <source>
        <dbReference type="EMBL" id="MFL0248604.1"/>
    </source>
</evidence>
<keyword evidence="2" id="KW-1133">Transmembrane helix</keyword>
<evidence type="ECO:0000256" key="1">
    <source>
        <dbReference type="SAM" id="Coils"/>
    </source>
</evidence>
<feature type="transmembrane region" description="Helical" evidence="2">
    <location>
        <begin position="319"/>
        <end position="344"/>
    </location>
</feature>
<name>A0ABW8T7S6_9CLOT</name>
<keyword evidence="1" id="KW-0175">Coiled coil</keyword>
<accession>A0ABW8T7S6</accession>
<feature type="coiled-coil region" evidence="1">
    <location>
        <begin position="70"/>
        <end position="97"/>
    </location>
</feature>
<dbReference type="RefSeq" id="WP_406771032.1">
    <property type="nucleotide sequence ID" value="NZ_JBJHZZ010000022.1"/>
</dbReference>
<evidence type="ECO:0000313" key="4">
    <source>
        <dbReference type="Proteomes" id="UP001623591"/>
    </source>
</evidence>
<dbReference type="EMBL" id="JBJHZZ010000022">
    <property type="protein sequence ID" value="MFL0248604.1"/>
    <property type="molecule type" value="Genomic_DNA"/>
</dbReference>
<keyword evidence="2" id="KW-0812">Transmembrane</keyword>
<protein>
    <submittedName>
        <fullName evidence="3">ABC transporter permease subunit</fullName>
    </submittedName>
</protein>
<organism evidence="3 4">
    <name type="scientific">Candidatus Clostridium stratigraminis</name>
    <dbReference type="NCBI Taxonomy" id="3381661"/>
    <lineage>
        <taxon>Bacteria</taxon>
        <taxon>Bacillati</taxon>
        <taxon>Bacillota</taxon>
        <taxon>Clostridia</taxon>
        <taxon>Eubacteriales</taxon>
        <taxon>Clostridiaceae</taxon>
        <taxon>Clostridium</taxon>
    </lineage>
</organism>
<dbReference type="PANTHER" id="PTHR37305">
    <property type="entry name" value="INTEGRAL MEMBRANE PROTEIN-RELATED"/>
    <property type="match status" value="1"/>
</dbReference>
<dbReference type="PANTHER" id="PTHR37305:SF1">
    <property type="entry name" value="MEMBRANE PROTEIN"/>
    <property type="match status" value="1"/>
</dbReference>
<proteinExistence type="predicted"/>
<feature type="transmembrane region" description="Helical" evidence="2">
    <location>
        <begin position="211"/>
        <end position="237"/>
    </location>
</feature>
<evidence type="ECO:0000256" key="2">
    <source>
        <dbReference type="SAM" id="Phobius"/>
    </source>
</evidence>
<sequence>MIKLIHNEIIKLVKRPKTLIVFICFVVLVGLVCFGTYKNDVNMAKYESPEFQIKNMEESISYMKEELKNGKVSEEQKKLTEQDIANMEEQIKTLKENKDKPYDYKNDINTQIKKIDDNISHETDESRKNSLSLEKQKLEKQLELGISPKDTNRLNGFIYLNELITILGAIFLAAGIAIFSSDMVSGEYTPATMKFLLIQPVSRSKVLFAKYITVLISVMTAIFSVEGISYIVMGLIFGFGNSKNPVITGARYVFDISKTEGGLHPMKIVPGSQYLTTIGSFTVKVLLFQLLFMIAVTTFVFMISTVFKSSMVSMAVSTILIIVFSIVQNIPGASKLAPYLFTIYGDGSNLLNGNYSMSLKLPSLTPAFGVVVLIMWIVVSYTIAHTAFVKKDILI</sequence>